<comment type="caution">
    <text evidence="2">The sequence shown here is derived from an EMBL/GenBank/DDBJ whole genome shotgun (WGS) entry which is preliminary data.</text>
</comment>
<evidence type="ECO:0000313" key="2">
    <source>
        <dbReference type="EMBL" id="GJH25812.1"/>
    </source>
</evidence>
<dbReference type="AlphaFoldDB" id="A0AA37MS99"/>
<dbReference type="RefSeq" id="WP_238212425.1">
    <property type="nucleotide sequence ID" value="NZ_BPUS01000004.1"/>
</dbReference>
<protein>
    <submittedName>
        <fullName evidence="2">DUF861 domain-containing protein</fullName>
    </submittedName>
</protein>
<dbReference type="PANTHER" id="PTHR40943:SF1">
    <property type="entry name" value="CYTOPLASMIC PROTEIN"/>
    <property type="match status" value="1"/>
</dbReference>
<dbReference type="Pfam" id="PF05899">
    <property type="entry name" value="Cupin_3"/>
    <property type="match status" value="1"/>
</dbReference>
<organism evidence="2 3">
    <name type="scientific">Caballeronia novacaledonica</name>
    <dbReference type="NCBI Taxonomy" id="1544861"/>
    <lineage>
        <taxon>Bacteria</taxon>
        <taxon>Pseudomonadati</taxon>
        <taxon>Pseudomonadota</taxon>
        <taxon>Betaproteobacteria</taxon>
        <taxon>Burkholderiales</taxon>
        <taxon>Burkholderiaceae</taxon>
        <taxon>Caballeronia</taxon>
    </lineage>
</organism>
<evidence type="ECO:0000313" key="3">
    <source>
        <dbReference type="Proteomes" id="UP001055111"/>
    </source>
</evidence>
<accession>A0AA37MS99</accession>
<reference evidence="2" key="1">
    <citation type="submission" date="2022-09" db="EMBL/GenBank/DDBJ databases">
        <title>Isolation and characterization of 3-chlorobenzoate degrading bacteria from soils in Shizuoka.</title>
        <authorList>
            <person name="Ifat A."/>
            <person name="Ogawa N."/>
            <person name="Kimbara K."/>
            <person name="Moriuchi R."/>
            <person name="Dohra H."/>
            <person name="Shintani M."/>
        </authorList>
    </citation>
    <scope>NUCLEOTIDE SEQUENCE</scope>
    <source>
        <strain evidence="2">19CS4-2</strain>
    </source>
</reference>
<dbReference type="CDD" id="cd02227">
    <property type="entry name" value="cupin_TM1112-like"/>
    <property type="match status" value="1"/>
</dbReference>
<sequence>MKPVVYRYEESTRFSPWASVAAPVGDPVSRTRTAHDGRSEEEGVAFGVWECSRGVWRRQVTKREFSHILAGHCFFTPDDQAPIELRAGDSVYFPANCNGIWDIREDIRKSYLIID</sequence>
<evidence type="ECO:0000259" key="1">
    <source>
        <dbReference type="Pfam" id="PF05899"/>
    </source>
</evidence>
<dbReference type="InterPro" id="IPR008579">
    <property type="entry name" value="UGlyAH_Cupin_dom"/>
</dbReference>
<dbReference type="Gene3D" id="2.60.120.10">
    <property type="entry name" value="Jelly Rolls"/>
    <property type="match status" value="1"/>
</dbReference>
<dbReference type="PANTHER" id="PTHR40943">
    <property type="entry name" value="CYTOPLASMIC PROTEIN-RELATED"/>
    <property type="match status" value="1"/>
</dbReference>
<dbReference type="SUPFAM" id="SSF51182">
    <property type="entry name" value="RmlC-like cupins"/>
    <property type="match status" value="1"/>
</dbReference>
<dbReference type="InterPro" id="IPR014710">
    <property type="entry name" value="RmlC-like_jellyroll"/>
</dbReference>
<feature type="domain" description="(S)-ureidoglycine aminohydrolase cupin" evidence="1">
    <location>
        <begin position="39"/>
        <end position="111"/>
    </location>
</feature>
<dbReference type="InterPro" id="IPR011051">
    <property type="entry name" value="RmlC_Cupin_sf"/>
</dbReference>
<dbReference type="Proteomes" id="UP001055111">
    <property type="component" value="Unassembled WGS sequence"/>
</dbReference>
<name>A0AA37MS99_9BURK</name>
<proteinExistence type="predicted"/>
<gene>
    <name evidence="2" type="ORF">CBA19CS42_14870</name>
</gene>
<dbReference type="EMBL" id="BPUS01000004">
    <property type="protein sequence ID" value="GJH25812.1"/>
    <property type="molecule type" value="Genomic_DNA"/>
</dbReference>